<dbReference type="InterPro" id="IPR050508">
    <property type="entry name" value="Methyltransf_Superfamily"/>
</dbReference>
<dbReference type="InterPro" id="IPR013216">
    <property type="entry name" value="Methyltransf_11"/>
</dbReference>
<keyword evidence="2" id="KW-0808">Transferase</keyword>
<comment type="caution">
    <text evidence="2">The sequence shown here is derived from an EMBL/GenBank/DDBJ whole genome shotgun (WGS) entry which is preliminary data.</text>
</comment>
<dbReference type="EMBL" id="JACJII010000001">
    <property type="protein sequence ID" value="MBA9004417.1"/>
    <property type="molecule type" value="Genomic_DNA"/>
</dbReference>
<sequence length="276" mass="29431">MTEREDPAASPFAQVDRIPPEIRAKLIGALDQMAADPRIRRVREVARRDLAPRPGDRLLDVGCGAGEEARRLAGMVAPAGEVTAVDLSAEAIAVAAQRHDGSAVRYAVADVGALPFPDGSFDGVRTERVLQHVSDPDRAVAELARVARPGGRLCLVDTDWESVAVDGLPDDLVADVKAALAADERMRHASMGRTLRRRLLRAGMTEVTCEPVAFSFTGAADAATIVPLFNPDIPPEAGMLRGELHDRWLTAVAEADARGELLAVLTMWVAAGRKPG</sequence>
<dbReference type="GO" id="GO:0008757">
    <property type="term" value="F:S-adenosylmethionine-dependent methyltransferase activity"/>
    <property type="evidence" value="ECO:0007669"/>
    <property type="project" value="InterPro"/>
</dbReference>
<evidence type="ECO:0000313" key="2">
    <source>
        <dbReference type="EMBL" id="MBA9004417.1"/>
    </source>
</evidence>
<dbReference type="GO" id="GO:0032259">
    <property type="term" value="P:methylation"/>
    <property type="evidence" value="ECO:0007669"/>
    <property type="project" value="UniProtKB-KW"/>
</dbReference>
<proteinExistence type="predicted"/>
<keyword evidence="3" id="KW-1185">Reference proteome</keyword>
<keyword evidence="2" id="KW-0489">Methyltransferase</keyword>
<organism evidence="2 3">
    <name type="scientific">Thermomonospora cellulosilytica</name>
    <dbReference type="NCBI Taxonomy" id="1411118"/>
    <lineage>
        <taxon>Bacteria</taxon>
        <taxon>Bacillati</taxon>
        <taxon>Actinomycetota</taxon>
        <taxon>Actinomycetes</taxon>
        <taxon>Streptosporangiales</taxon>
        <taxon>Thermomonosporaceae</taxon>
        <taxon>Thermomonospora</taxon>
    </lineage>
</organism>
<dbReference type="Pfam" id="PF08241">
    <property type="entry name" value="Methyltransf_11"/>
    <property type="match status" value="1"/>
</dbReference>
<feature type="domain" description="Methyltransferase type 11" evidence="1">
    <location>
        <begin position="59"/>
        <end position="154"/>
    </location>
</feature>
<dbReference type="PANTHER" id="PTHR42912">
    <property type="entry name" value="METHYLTRANSFERASE"/>
    <property type="match status" value="1"/>
</dbReference>
<dbReference type="RefSeq" id="WP_119727873.1">
    <property type="nucleotide sequence ID" value="NZ_JACJII010000001.1"/>
</dbReference>
<dbReference type="CDD" id="cd02440">
    <property type="entry name" value="AdoMet_MTases"/>
    <property type="match status" value="1"/>
</dbReference>
<name>A0A7W3MYZ8_9ACTN</name>
<keyword evidence="2" id="KW-0830">Ubiquinone</keyword>
<protein>
    <submittedName>
        <fullName evidence="2">Ubiquinone/menaquinone biosynthesis C-methylase UbiE</fullName>
    </submittedName>
</protein>
<evidence type="ECO:0000313" key="3">
    <source>
        <dbReference type="Proteomes" id="UP000539313"/>
    </source>
</evidence>
<evidence type="ECO:0000259" key="1">
    <source>
        <dbReference type="Pfam" id="PF08241"/>
    </source>
</evidence>
<dbReference type="Proteomes" id="UP000539313">
    <property type="component" value="Unassembled WGS sequence"/>
</dbReference>
<dbReference type="SUPFAM" id="SSF53335">
    <property type="entry name" value="S-adenosyl-L-methionine-dependent methyltransferases"/>
    <property type="match status" value="1"/>
</dbReference>
<dbReference type="Gene3D" id="3.40.50.150">
    <property type="entry name" value="Vaccinia Virus protein VP39"/>
    <property type="match status" value="1"/>
</dbReference>
<reference evidence="2 3" key="1">
    <citation type="submission" date="2020-08" db="EMBL/GenBank/DDBJ databases">
        <title>Sequencing the genomes of 1000 actinobacteria strains.</title>
        <authorList>
            <person name="Klenk H.-P."/>
        </authorList>
    </citation>
    <scope>NUCLEOTIDE SEQUENCE [LARGE SCALE GENOMIC DNA]</scope>
    <source>
        <strain evidence="2 3">DSM 45823</strain>
    </source>
</reference>
<gene>
    <name evidence="2" type="ORF">HNR21_003299</name>
</gene>
<dbReference type="AlphaFoldDB" id="A0A7W3MYZ8"/>
<accession>A0A7W3MYZ8</accession>
<dbReference type="InterPro" id="IPR029063">
    <property type="entry name" value="SAM-dependent_MTases_sf"/>
</dbReference>